<dbReference type="SUPFAM" id="SSF48150">
    <property type="entry name" value="DNA-glycosylase"/>
    <property type="match status" value="1"/>
</dbReference>
<comment type="catalytic activity">
    <reaction evidence="1">
        <text>Hydrolysis of alkylated DNA, releasing 3-methyladenine, 3-methylguanine, 7-methylguanine and 7-methyladenine.</text>
        <dbReference type="EC" id="3.2.2.21"/>
    </reaction>
</comment>
<keyword evidence="3" id="KW-0227">DNA damage</keyword>
<sequence>METLRFSEDELKQLLAKDERLALAIKRIGRIKREAFPDPFYGLFVQIAGQQISGKALERIIGKTSGLTPKAALGMGIPGLRGIGLSEAKAKAITASARKFVSGEWDDLPLLSDEEVEANLTEIKGIGRWTAEMYLLFTLKRKSALSYGDYGIRKGICALFGYKTLSRKRFEGVKRKLSPHLSLASLYLWEIAAGK</sequence>
<protein>
    <recommendedName>
        <fullName evidence="2">DNA-3-methyladenine glycosylase II</fullName>
        <ecNumber evidence="2">3.2.2.21</ecNumber>
    </recommendedName>
</protein>
<dbReference type="Gene3D" id="1.10.1670.40">
    <property type="match status" value="1"/>
</dbReference>
<dbReference type="InterPro" id="IPR051912">
    <property type="entry name" value="Alkylbase_DNA_Glycosylase/TA"/>
</dbReference>
<dbReference type="AlphaFoldDB" id="A0A9D9GVP4"/>
<name>A0A9D9GVP4_9FIRM</name>
<evidence type="ECO:0000256" key="4">
    <source>
        <dbReference type="ARBA" id="ARBA00023204"/>
    </source>
</evidence>
<dbReference type="PANTHER" id="PTHR43003">
    <property type="entry name" value="DNA-3-METHYLADENINE GLYCOSYLASE"/>
    <property type="match status" value="1"/>
</dbReference>
<dbReference type="InterPro" id="IPR011257">
    <property type="entry name" value="DNA_glycosylase"/>
</dbReference>
<proteinExistence type="predicted"/>
<feature type="domain" description="HhH-GPD" evidence="5">
    <location>
        <begin position="48"/>
        <end position="195"/>
    </location>
</feature>
<dbReference type="GO" id="GO:0008725">
    <property type="term" value="F:DNA-3-methyladenine glycosylase activity"/>
    <property type="evidence" value="ECO:0007669"/>
    <property type="project" value="TreeGrafter"/>
</dbReference>
<evidence type="ECO:0000256" key="2">
    <source>
        <dbReference type="ARBA" id="ARBA00012000"/>
    </source>
</evidence>
<dbReference type="EMBL" id="JADINA010000039">
    <property type="protein sequence ID" value="MBO8426906.1"/>
    <property type="molecule type" value="Genomic_DNA"/>
</dbReference>
<dbReference type="Gene3D" id="1.10.340.30">
    <property type="entry name" value="Hypothetical protein, domain 2"/>
    <property type="match status" value="1"/>
</dbReference>
<accession>A0A9D9GVP4</accession>
<comment type="caution">
    <text evidence="6">The sequence shown here is derived from an EMBL/GenBank/DDBJ whole genome shotgun (WGS) entry which is preliminary data.</text>
</comment>
<dbReference type="GO" id="GO:0032993">
    <property type="term" value="C:protein-DNA complex"/>
    <property type="evidence" value="ECO:0007669"/>
    <property type="project" value="TreeGrafter"/>
</dbReference>
<dbReference type="GO" id="GO:0043916">
    <property type="term" value="F:DNA-7-methylguanine glycosylase activity"/>
    <property type="evidence" value="ECO:0007669"/>
    <property type="project" value="TreeGrafter"/>
</dbReference>
<evidence type="ECO:0000259" key="5">
    <source>
        <dbReference type="SMART" id="SM00478"/>
    </source>
</evidence>
<dbReference type="PANTHER" id="PTHR43003:SF5">
    <property type="entry name" value="DNA-3-METHYLADENINE GLYCOSYLASE"/>
    <property type="match status" value="1"/>
</dbReference>
<dbReference type="GO" id="GO:0006285">
    <property type="term" value="P:base-excision repair, AP site formation"/>
    <property type="evidence" value="ECO:0007669"/>
    <property type="project" value="TreeGrafter"/>
</dbReference>
<gene>
    <name evidence="6" type="ORF">IAC61_06325</name>
</gene>
<dbReference type="GO" id="GO:0006307">
    <property type="term" value="P:DNA alkylation repair"/>
    <property type="evidence" value="ECO:0007669"/>
    <property type="project" value="TreeGrafter"/>
</dbReference>
<dbReference type="Proteomes" id="UP000823634">
    <property type="component" value="Unassembled WGS sequence"/>
</dbReference>
<dbReference type="CDD" id="cd00056">
    <property type="entry name" value="ENDO3c"/>
    <property type="match status" value="1"/>
</dbReference>
<dbReference type="InterPro" id="IPR003265">
    <property type="entry name" value="HhH-GPD_domain"/>
</dbReference>
<evidence type="ECO:0000256" key="3">
    <source>
        <dbReference type="ARBA" id="ARBA00022763"/>
    </source>
</evidence>
<organism evidence="6 7">
    <name type="scientific">Candidatus Alloenteromonas pullistercoris</name>
    <dbReference type="NCBI Taxonomy" id="2840785"/>
    <lineage>
        <taxon>Bacteria</taxon>
        <taxon>Bacillati</taxon>
        <taxon>Bacillota</taxon>
        <taxon>Bacillota incertae sedis</taxon>
        <taxon>Candidatus Alloenteromonas</taxon>
    </lineage>
</organism>
<dbReference type="Pfam" id="PF00730">
    <property type="entry name" value="HhH-GPD"/>
    <property type="match status" value="1"/>
</dbReference>
<evidence type="ECO:0000313" key="7">
    <source>
        <dbReference type="Proteomes" id="UP000823634"/>
    </source>
</evidence>
<reference evidence="6" key="1">
    <citation type="submission" date="2020-10" db="EMBL/GenBank/DDBJ databases">
        <authorList>
            <person name="Gilroy R."/>
        </authorList>
    </citation>
    <scope>NUCLEOTIDE SEQUENCE</scope>
    <source>
        <strain evidence="6">17113</strain>
    </source>
</reference>
<dbReference type="EC" id="3.2.2.21" evidence="2"/>
<reference evidence="6" key="2">
    <citation type="journal article" date="2021" name="PeerJ">
        <title>Extensive microbial diversity within the chicken gut microbiome revealed by metagenomics and culture.</title>
        <authorList>
            <person name="Gilroy R."/>
            <person name="Ravi A."/>
            <person name="Getino M."/>
            <person name="Pursley I."/>
            <person name="Horton D.L."/>
            <person name="Alikhan N.F."/>
            <person name="Baker D."/>
            <person name="Gharbi K."/>
            <person name="Hall N."/>
            <person name="Watson M."/>
            <person name="Adriaenssens E.M."/>
            <person name="Foster-Nyarko E."/>
            <person name="Jarju S."/>
            <person name="Secka A."/>
            <person name="Antonio M."/>
            <person name="Oren A."/>
            <person name="Chaudhuri R.R."/>
            <person name="La Ragione R."/>
            <person name="Hildebrand F."/>
            <person name="Pallen M.J."/>
        </authorList>
    </citation>
    <scope>NUCLEOTIDE SEQUENCE</scope>
    <source>
        <strain evidence="6">17113</strain>
    </source>
</reference>
<dbReference type="SMART" id="SM00478">
    <property type="entry name" value="ENDO3c"/>
    <property type="match status" value="1"/>
</dbReference>
<evidence type="ECO:0000256" key="1">
    <source>
        <dbReference type="ARBA" id="ARBA00000086"/>
    </source>
</evidence>
<dbReference type="GO" id="GO:0032131">
    <property type="term" value="F:alkylated DNA binding"/>
    <property type="evidence" value="ECO:0007669"/>
    <property type="project" value="TreeGrafter"/>
</dbReference>
<keyword evidence="4" id="KW-0234">DNA repair</keyword>
<evidence type="ECO:0000313" key="6">
    <source>
        <dbReference type="EMBL" id="MBO8426906.1"/>
    </source>
</evidence>